<feature type="compositionally biased region" description="Basic and acidic residues" evidence="12">
    <location>
        <begin position="10"/>
        <end position="28"/>
    </location>
</feature>
<name>A0A8C6R4A0_NANGA</name>
<dbReference type="CDD" id="cd09582">
    <property type="entry name" value="SAM_Scm-like-3MBT3_4"/>
    <property type="match status" value="1"/>
</dbReference>
<dbReference type="InterPro" id="IPR002515">
    <property type="entry name" value="Znf_C2H2C"/>
</dbReference>
<dbReference type="InterPro" id="IPR050548">
    <property type="entry name" value="PcG_chromatin_remod_factors"/>
</dbReference>
<dbReference type="GO" id="GO:0042393">
    <property type="term" value="F:histone binding"/>
    <property type="evidence" value="ECO:0007669"/>
    <property type="project" value="TreeGrafter"/>
</dbReference>
<dbReference type="GeneTree" id="ENSGT00940000158264"/>
<dbReference type="GO" id="GO:0003682">
    <property type="term" value="F:chromatin binding"/>
    <property type="evidence" value="ECO:0007669"/>
    <property type="project" value="TreeGrafter"/>
</dbReference>
<reference evidence="14" key="2">
    <citation type="submission" date="2025-09" db="UniProtKB">
        <authorList>
            <consortium name="Ensembl"/>
        </authorList>
    </citation>
    <scope>IDENTIFICATION</scope>
</reference>
<keyword evidence="2" id="KW-0479">Metal-binding</keyword>
<dbReference type="SMART" id="SM00561">
    <property type="entry name" value="MBT"/>
    <property type="match status" value="3"/>
</dbReference>
<evidence type="ECO:0000256" key="7">
    <source>
        <dbReference type="ARBA" id="ARBA00023015"/>
    </source>
</evidence>
<dbReference type="CDD" id="cd20136">
    <property type="entry name" value="MBT_L3MBTL4_rpt2"/>
    <property type="match status" value="1"/>
</dbReference>
<keyword evidence="9" id="KW-0539">Nucleus</keyword>
<dbReference type="GO" id="GO:0005634">
    <property type="term" value="C:nucleus"/>
    <property type="evidence" value="ECO:0007669"/>
    <property type="project" value="UniProtKB-SubCell"/>
</dbReference>
<comment type="subcellular location">
    <subcellularLocation>
        <location evidence="1">Nucleus</location>
    </subcellularLocation>
</comment>
<evidence type="ECO:0000256" key="10">
    <source>
        <dbReference type="PROSITE-ProRule" id="PRU00459"/>
    </source>
</evidence>
<keyword evidence="5" id="KW-0862">Zinc</keyword>
<dbReference type="Gene3D" id="1.10.150.50">
    <property type="entry name" value="Transcription Factor, Ets-1"/>
    <property type="match status" value="1"/>
</dbReference>
<sequence length="618" mass="70506">MKPPNRKRKLSMDSKEHVDQDECLKQSEDDQNPGDGATLSSQVPSVATQETWSWEQYLKEWNAVAAPVELFSKDQSFPEHENGFQIGMRLEGIDPRRPSVFCVLSVAEVCGYRLRLHFDGYLSCYDFWTNAGSPDIHPVGWCEKTKHELHIPRGYRKDKFVWMDYLKACKLQNAPKKLFRNRSCNGLVPKEFQVGMKLEAVDRKNPSLVCVATIADIVEDRLRVHFDNWDDSYDYWCDVNSPYVQPIGWCQENGRTLIAPQGYPNPKKFSWKHYLEATQTNAVPAEVLNMRAPHGFLPNMKLEAVDKRNPQLIRVATIIDVDDQRVKVHFDGWDHKYDYWMDADSPDIHPIGWCDVTGHPLEVPYGAKDMKTLPGQAVCPTPGCRGKGHIRGPRYAGHHSAFGCPYSDMNLKREAALQDRLREQTQTNLESDSSHTKSGNFCNLNFSGKYEKVNSQPRLVQQAKCLKIKGKEDTDLDNLFRACRCEYSAERVQQVLHQSIFMTSLSAHPFRDLPLGREQHCKLLPGVADIQANQVTQWTVDEVADFVQSLLGCEEHAKCFKKEQIDGKAFLLLTQADIVKVMKIKLGPALKIYNSILMFRNSQDLTEDDVDPGQEARG</sequence>
<dbReference type="Gene3D" id="2.30.30.140">
    <property type="match status" value="3"/>
</dbReference>
<dbReference type="SMART" id="SM00454">
    <property type="entry name" value="SAM"/>
    <property type="match status" value="1"/>
</dbReference>
<evidence type="ECO:0000256" key="8">
    <source>
        <dbReference type="ARBA" id="ARBA00023163"/>
    </source>
</evidence>
<dbReference type="PANTHER" id="PTHR12247">
    <property type="entry name" value="POLYCOMB GROUP PROTEIN"/>
    <property type="match status" value="1"/>
</dbReference>
<dbReference type="InterPro" id="IPR004092">
    <property type="entry name" value="Mbt"/>
</dbReference>
<evidence type="ECO:0000256" key="6">
    <source>
        <dbReference type="ARBA" id="ARBA00022853"/>
    </source>
</evidence>
<dbReference type="InterPro" id="IPR013761">
    <property type="entry name" value="SAM/pointed_sf"/>
</dbReference>
<dbReference type="GO" id="GO:0008270">
    <property type="term" value="F:zinc ion binding"/>
    <property type="evidence" value="ECO:0007669"/>
    <property type="project" value="UniProtKB-KW"/>
</dbReference>
<dbReference type="Pfam" id="PF01530">
    <property type="entry name" value="zf-C2HC"/>
    <property type="match status" value="1"/>
</dbReference>
<evidence type="ECO:0000313" key="14">
    <source>
        <dbReference type="Ensembl" id="ENSNGAP00000012698.1"/>
    </source>
</evidence>
<gene>
    <name evidence="14" type="primary">L3mbtl4</name>
</gene>
<accession>A0A8C6R4A0</accession>
<dbReference type="Pfam" id="PF00536">
    <property type="entry name" value="SAM_1"/>
    <property type="match status" value="1"/>
</dbReference>
<feature type="repeat" description="MBT" evidence="10">
    <location>
        <begin position="52"/>
        <end position="152"/>
    </location>
</feature>
<evidence type="ECO:0000256" key="12">
    <source>
        <dbReference type="SAM" id="MobiDB-lite"/>
    </source>
</evidence>
<dbReference type="Ensembl" id="ENSNGAT00000018262.1">
    <property type="protein sequence ID" value="ENSNGAP00000012698.1"/>
    <property type="gene ID" value="ENSNGAG00000014474.1"/>
</dbReference>
<dbReference type="InterPro" id="IPR001660">
    <property type="entry name" value="SAM"/>
</dbReference>
<feature type="repeat" description="MBT" evidence="10">
    <location>
        <begin position="160"/>
        <end position="260"/>
    </location>
</feature>
<feature type="region of interest" description="Disordered" evidence="12">
    <location>
        <begin position="1"/>
        <end position="44"/>
    </location>
</feature>
<keyword evidence="15" id="KW-1185">Reference proteome</keyword>
<keyword evidence="3" id="KW-0677">Repeat</keyword>
<proteinExistence type="predicted"/>
<feature type="repeat" description="MBT" evidence="10">
    <location>
        <begin position="269"/>
        <end position="364"/>
    </location>
</feature>
<evidence type="ECO:0000256" key="4">
    <source>
        <dbReference type="ARBA" id="ARBA00022771"/>
    </source>
</evidence>
<evidence type="ECO:0000259" key="13">
    <source>
        <dbReference type="PROSITE" id="PS50105"/>
    </source>
</evidence>
<dbReference type="OMA" id="WSWERYL"/>
<keyword evidence="7" id="KW-0805">Transcription regulation</keyword>
<evidence type="ECO:0000256" key="11">
    <source>
        <dbReference type="PROSITE-ProRule" id="PRU01143"/>
    </source>
</evidence>
<keyword evidence="8" id="KW-0804">Transcription</keyword>
<keyword evidence="6" id="KW-0156">Chromatin regulator</keyword>
<evidence type="ECO:0000256" key="1">
    <source>
        <dbReference type="ARBA" id="ARBA00004123"/>
    </source>
</evidence>
<evidence type="ECO:0000256" key="3">
    <source>
        <dbReference type="ARBA" id="ARBA00022737"/>
    </source>
</evidence>
<dbReference type="SUPFAM" id="SSF63748">
    <property type="entry name" value="Tudor/PWWP/MBT"/>
    <property type="match status" value="3"/>
</dbReference>
<dbReference type="PROSITE" id="PS50105">
    <property type="entry name" value="SAM_DOMAIN"/>
    <property type="match status" value="1"/>
</dbReference>
<protein>
    <submittedName>
        <fullName evidence="14">L3MBTL4 histone methyl-lysine binding protein</fullName>
    </submittedName>
</protein>
<dbReference type="GO" id="GO:0045892">
    <property type="term" value="P:negative regulation of DNA-templated transcription"/>
    <property type="evidence" value="ECO:0007669"/>
    <property type="project" value="TreeGrafter"/>
</dbReference>
<reference evidence="14" key="1">
    <citation type="submission" date="2025-08" db="UniProtKB">
        <authorList>
            <consortium name="Ensembl"/>
        </authorList>
    </citation>
    <scope>IDENTIFICATION</scope>
</reference>
<dbReference type="SUPFAM" id="SSF47769">
    <property type="entry name" value="SAM/Pointed domain"/>
    <property type="match status" value="1"/>
</dbReference>
<dbReference type="PROSITE" id="PS51802">
    <property type="entry name" value="ZF_CCHHC"/>
    <property type="match status" value="1"/>
</dbReference>
<dbReference type="Proteomes" id="UP000694381">
    <property type="component" value="Unassembled WGS sequence"/>
</dbReference>
<dbReference type="PROSITE" id="PS51079">
    <property type="entry name" value="MBT"/>
    <property type="match status" value="3"/>
</dbReference>
<organism evidence="14 15">
    <name type="scientific">Nannospalax galili</name>
    <name type="common">Northern Israeli blind subterranean mole rat</name>
    <name type="synonym">Spalax galili</name>
    <dbReference type="NCBI Taxonomy" id="1026970"/>
    <lineage>
        <taxon>Eukaryota</taxon>
        <taxon>Metazoa</taxon>
        <taxon>Chordata</taxon>
        <taxon>Craniata</taxon>
        <taxon>Vertebrata</taxon>
        <taxon>Euteleostomi</taxon>
        <taxon>Mammalia</taxon>
        <taxon>Eutheria</taxon>
        <taxon>Euarchontoglires</taxon>
        <taxon>Glires</taxon>
        <taxon>Rodentia</taxon>
        <taxon>Myomorpha</taxon>
        <taxon>Muroidea</taxon>
        <taxon>Spalacidae</taxon>
        <taxon>Spalacinae</taxon>
        <taxon>Nannospalax</taxon>
    </lineage>
</organism>
<evidence type="ECO:0000256" key="2">
    <source>
        <dbReference type="ARBA" id="ARBA00022723"/>
    </source>
</evidence>
<feature type="domain" description="SAM" evidence="13">
    <location>
        <begin position="538"/>
        <end position="602"/>
    </location>
</feature>
<dbReference type="Gene3D" id="4.10.320.30">
    <property type="match status" value="1"/>
</dbReference>
<keyword evidence="4 11" id="KW-0863">Zinc-finger</keyword>
<evidence type="ECO:0000256" key="5">
    <source>
        <dbReference type="ARBA" id="ARBA00022833"/>
    </source>
</evidence>
<dbReference type="GO" id="GO:0006325">
    <property type="term" value="P:chromatin organization"/>
    <property type="evidence" value="ECO:0007669"/>
    <property type="project" value="UniProtKB-KW"/>
</dbReference>
<evidence type="ECO:0000313" key="15">
    <source>
        <dbReference type="Proteomes" id="UP000694381"/>
    </source>
</evidence>
<evidence type="ECO:0000256" key="9">
    <source>
        <dbReference type="ARBA" id="ARBA00023242"/>
    </source>
</evidence>
<dbReference type="AlphaFoldDB" id="A0A8C6R4A0"/>
<dbReference type="FunFam" id="2.30.30.140:FF:000007">
    <property type="entry name" value="Lethal(3)malignant brain tumor-like protein 1"/>
    <property type="match status" value="2"/>
</dbReference>
<dbReference type="Pfam" id="PF02820">
    <property type="entry name" value="MBT"/>
    <property type="match status" value="3"/>
</dbReference>
<dbReference type="PANTHER" id="PTHR12247:SF78">
    <property type="entry name" value="LETHAL(3)MALIGNANT BRAIN TUMOR-LIKE PROTEIN 4"/>
    <property type="match status" value="1"/>
</dbReference>